<comment type="caution">
    <text evidence="10">The sequence shown here is derived from an EMBL/GenBank/DDBJ whole genome shotgun (WGS) entry which is preliminary data.</text>
</comment>
<dbReference type="SUPFAM" id="SSF55816">
    <property type="entry name" value="5'-nucleotidase (syn. UDP-sugar hydrolase), C-terminal domain"/>
    <property type="match status" value="1"/>
</dbReference>
<evidence type="ECO:0000256" key="2">
    <source>
        <dbReference type="ARBA" id="ARBA00022512"/>
    </source>
</evidence>
<keyword evidence="4" id="KW-0732">Signal</keyword>
<dbReference type="Gene3D" id="3.60.21.10">
    <property type="match status" value="1"/>
</dbReference>
<dbReference type="SUPFAM" id="SSF56300">
    <property type="entry name" value="Metallo-dependent phosphatases"/>
    <property type="match status" value="1"/>
</dbReference>
<keyword evidence="8" id="KW-0812">Transmembrane</keyword>
<feature type="region of interest" description="Disordered" evidence="7">
    <location>
        <begin position="658"/>
        <end position="677"/>
    </location>
</feature>
<evidence type="ECO:0000256" key="5">
    <source>
        <dbReference type="ARBA" id="ARBA00023088"/>
    </source>
</evidence>
<keyword evidence="8" id="KW-1133">Transmembrane helix</keyword>
<feature type="region of interest" description="Disordered" evidence="7">
    <location>
        <begin position="603"/>
        <end position="642"/>
    </location>
</feature>
<keyword evidence="8" id="KW-0472">Membrane</keyword>
<evidence type="ECO:0000259" key="9">
    <source>
        <dbReference type="PROSITE" id="PS50847"/>
    </source>
</evidence>
<feature type="transmembrane region" description="Helical" evidence="8">
    <location>
        <begin position="680"/>
        <end position="697"/>
    </location>
</feature>
<sequence>MKNSVKLGVTLLGGSLLAVYGGADASAKEGEVKVQLQGINDLHGQLDGYGSVYEYGKKHKEKGGTASLLGTYLDNSEKEFKDSNVEDGVTLRVQAGDMVGASQAISGILQDEPTMKSLKKLNFELGTIGNHEFDEGLEEFNRILVGEAPKQGEFNKAVDEYPRENTNMEITIANVTNKEDGKVPFNWPPYLVKTLVDSEGEEAKIGFIGVVTEEIPTLVLKKQWEKYNVTDPADAINKYSKELRKQGVNAIVVLAHAAASSAKDNDTDVQGEVRKIIDRLDSDSSVDIIFAGHNHVITNAVYKGIRVVEGASHGKAFADVIGTYNVKNKDFSDVTAKVTPVLAKEGVKPREDLVAIAKDAEDRIKEIVEAKVTTADTTVVRSIDFPEGTPEYKKSPANLESPVGNLITDAQLKAAREAGFKADFAITNNGGIRAHLEITKEGVVTWGSAQKVQPFGNVMQVVEISGKNLIATLNSQYNSEEKYFLQMSGIGYTYKEAPEGTEDEKGKPVKWVVDKAWVEKDGKKILIKEDSTYVGVINDFLYGGGDDFPELRGPENTKLLGALDPDTEIFVKYLKSFEKIAIPELGRKIYYKDLQDTILTEEEKSNESTVEKDSKTSSSVLGIEIKENEHNESKDSDSKLEEKEITISSEIKKQSKELNVSKTKKDASETKKLPNTGQTTSNYTLFGVFAIIGLLGLRRKLKR</sequence>
<feature type="compositionally biased region" description="Basic and acidic residues" evidence="7">
    <location>
        <begin position="624"/>
        <end position="642"/>
    </location>
</feature>
<name>A0ABX2T534_9BACL</name>
<keyword evidence="11" id="KW-1185">Reference proteome</keyword>
<dbReference type="PROSITE" id="PS00786">
    <property type="entry name" value="5_NUCLEOTIDASE_2"/>
    <property type="match status" value="1"/>
</dbReference>
<dbReference type="PANTHER" id="PTHR11575:SF24">
    <property type="entry name" value="5'-NUCLEOTIDASE"/>
    <property type="match status" value="1"/>
</dbReference>
<evidence type="ECO:0000256" key="1">
    <source>
        <dbReference type="ARBA" id="ARBA00004168"/>
    </source>
</evidence>
<dbReference type="Pfam" id="PF02872">
    <property type="entry name" value="5_nucleotid_C"/>
    <property type="match status" value="1"/>
</dbReference>
<accession>A0ABX2T534</accession>
<dbReference type="NCBIfam" id="TIGR01167">
    <property type="entry name" value="LPXTG_anchor"/>
    <property type="match status" value="1"/>
</dbReference>
<reference evidence="10 11" key="1">
    <citation type="submission" date="2020-07" db="EMBL/GenBank/DDBJ databases">
        <title>MOT database genomes.</title>
        <authorList>
            <person name="Joseph S."/>
            <person name="Aduse-Opoku J."/>
            <person name="Hashim A."/>
            <person name="Wade W."/>
            <person name="Curtis M."/>
        </authorList>
    </citation>
    <scope>NUCLEOTIDE SEQUENCE [LARGE SCALE GENOMIC DNA]</scope>
    <source>
        <strain evidence="10 11">CIP 106318</strain>
    </source>
</reference>
<dbReference type="InterPro" id="IPR036907">
    <property type="entry name" value="5'-Nucleotdase_C_sf"/>
</dbReference>
<dbReference type="InterPro" id="IPR006179">
    <property type="entry name" value="5_nucleotidase/apyrase"/>
</dbReference>
<keyword evidence="5" id="KW-0572">Peptidoglycan-anchor</keyword>
<evidence type="ECO:0000256" key="8">
    <source>
        <dbReference type="SAM" id="Phobius"/>
    </source>
</evidence>
<dbReference type="InterPro" id="IPR019931">
    <property type="entry name" value="LPXTG_anchor"/>
</dbReference>
<comment type="similarity">
    <text evidence="6">Belongs to the 5'-nucleotidase family.</text>
</comment>
<dbReference type="EMBL" id="JACBYF010000030">
    <property type="protein sequence ID" value="NYS48116.1"/>
    <property type="molecule type" value="Genomic_DNA"/>
</dbReference>
<dbReference type="InterPro" id="IPR006146">
    <property type="entry name" value="5'-Nucleotdase_CS"/>
</dbReference>
<proteinExistence type="inferred from homology"/>
<keyword evidence="2" id="KW-0134">Cell wall</keyword>
<dbReference type="InterPro" id="IPR008334">
    <property type="entry name" value="5'-Nucleotdase_C"/>
</dbReference>
<dbReference type="PROSITE" id="PS50847">
    <property type="entry name" value="GRAM_POS_ANCHORING"/>
    <property type="match status" value="1"/>
</dbReference>
<keyword evidence="6" id="KW-0378">Hydrolase</keyword>
<dbReference type="Pfam" id="PF00746">
    <property type="entry name" value="Gram_pos_anchor"/>
    <property type="match status" value="1"/>
</dbReference>
<feature type="compositionally biased region" description="Basic and acidic residues" evidence="7">
    <location>
        <begin position="603"/>
        <end position="615"/>
    </location>
</feature>
<protein>
    <submittedName>
        <fullName evidence="10">5'-nucleotidase C-terminal domain-containing protein</fullName>
    </submittedName>
</protein>
<gene>
    <name evidence="10" type="ORF">HZY85_08020</name>
</gene>
<dbReference type="RefSeq" id="WP_179941898.1">
    <property type="nucleotide sequence ID" value="NZ_JACBYF010000030.1"/>
</dbReference>
<evidence type="ECO:0000313" key="11">
    <source>
        <dbReference type="Proteomes" id="UP000531840"/>
    </source>
</evidence>
<organism evidence="10 11">
    <name type="scientific">Gemelliphila palaticanis</name>
    <dbReference type="NCBI Taxonomy" id="81950"/>
    <lineage>
        <taxon>Bacteria</taxon>
        <taxon>Bacillati</taxon>
        <taxon>Bacillota</taxon>
        <taxon>Bacilli</taxon>
        <taxon>Bacillales</taxon>
        <taxon>Gemellaceae</taxon>
        <taxon>Gemelliphila</taxon>
    </lineage>
</organism>
<evidence type="ECO:0000313" key="10">
    <source>
        <dbReference type="EMBL" id="NYS48116.1"/>
    </source>
</evidence>
<feature type="compositionally biased region" description="Basic and acidic residues" evidence="7">
    <location>
        <begin position="663"/>
        <end position="672"/>
    </location>
</feature>
<comment type="subcellular location">
    <subcellularLocation>
        <location evidence="1">Secreted</location>
        <location evidence="1">Cell wall</location>
        <topology evidence="1">Peptidoglycan-anchor</topology>
    </subcellularLocation>
</comment>
<dbReference type="Proteomes" id="UP000531840">
    <property type="component" value="Unassembled WGS sequence"/>
</dbReference>
<evidence type="ECO:0000256" key="4">
    <source>
        <dbReference type="ARBA" id="ARBA00022729"/>
    </source>
</evidence>
<dbReference type="PANTHER" id="PTHR11575">
    <property type="entry name" value="5'-NUCLEOTIDASE-RELATED"/>
    <property type="match status" value="1"/>
</dbReference>
<evidence type="ECO:0000256" key="3">
    <source>
        <dbReference type="ARBA" id="ARBA00022525"/>
    </source>
</evidence>
<dbReference type="Gene3D" id="3.90.780.10">
    <property type="entry name" value="5'-Nucleotidase, C-terminal domain"/>
    <property type="match status" value="1"/>
</dbReference>
<evidence type="ECO:0000256" key="7">
    <source>
        <dbReference type="SAM" id="MobiDB-lite"/>
    </source>
</evidence>
<dbReference type="InterPro" id="IPR029052">
    <property type="entry name" value="Metallo-depent_PP-like"/>
</dbReference>
<feature type="domain" description="Gram-positive cocci surface proteins LPxTG" evidence="9">
    <location>
        <begin position="673"/>
        <end position="703"/>
    </location>
</feature>
<evidence type="ECO:0000256" key="6">
    <source>
        <dbReference type="RuleBase" id="RU362119"/>
    </source>
</evidence>
<keyword evidence="6" id="KW-0547">Nucleotide-binding</keyword>
<keyword evidence="3" id="KW-0964">Secreted</keyword>
<dbReference type="PRINTS" id="PR01607">
    <property type="entry name" value="APYRASEFAMLY"/>
</dbReference>